<dbReference type="EMBL" id="LAZR01014138">
    <property type="protein sequence ID" value="KKM18813.1"/>
    <property type="molecule type" value="Genomic_DNA"/>
</dbReference>
<keyword evidence="1" id="KW-1133">Transmembrane helix</keyword>
<feature type="transmembrane region" description="Helical" evidence="1">
    <location>
        <begin position="33"/>
        <end position="52"/>
    </location>
</feature>
<evidence type="ECO:0000313" key="2">
    <source>
        <dbReference type="EMBL" id="KKM18813.1"/>
    </source>
</evidence>
<sequence>MKPSTILVILWYITLIIISITISLFFKITDIRWLMIMLSITFFGGVILVSIVTTQNKFWKMKIK</sequence>
<name>A0A0F9K9P5_9ZZZZ</name>
<reference evidence="2" key="1">
    <citation type="journal article" date="2015" name="Nature">
        <title>Complex archaea that bridge the gap between prokaryotes and eukaryotes.</title>
        <authorList>
            <person name="Spang A."/>
            <person name="Saw J.H."/>
            <person name="Jorgensen S.L."/>
            <person name="Zaremba-Niedzwiedzka K."/>
            <person name="Martijn J."/>
            <person name="Lind A.E."/>
            <person name="van Eijk R."/>
            <person name="Schleper C."/>
            <person name="Guy L."/>
            <person name="Ettema T.J."/>
        </authorList>
    </citation>
    <scope>NUCLEOTIDE SEQUENCE</scope>
</reference>
<evidence type="ECO:0000256" key="1">
    <source>
        <dbReference type="SAM" id="Phobius"/>
    </source>
</evidence>
<keyword evidence="1" id="KW-0472">Membrane</keyword>
<accession>A0A0F9K9P5</accession>
<dbReference type="AlphaFoldDB" id="A0A0F9K9P5"/>
<protein>
    <submittedName>
        <fullName evidence="2">Uncharacterized protein</fullName>
    </submittedName>
</protein>
<gene>
    <name evidence="2" type="ORF">LCGC14_1661890</name>
</gene>
<proteinExistence type="predicted"/>
<organism evidence="2">
    <name type="scientific">marine sediment metagenome</name>
    <dbReference type="NCBI Taxonomy" id="412755"/>
    <lineage>
        <taxon>unclassified sequences</taxon>
        <taxon>metagenomes</taxon>
        <taxon>ecological metagenomes</taxon>
    </lineage>
</organism>
<keyword evidence="1" id="KW-0812">Transmembrane</keyword>
<feature type="transmembrane region" description="Helical" evidence="1">
    <location>
        <begin position="6"/>
        <end position="26"/>
    </location>
</feature>
<comment type="caution">
    <text evidence="2">The sequence shown here is derived from an EMBL/GenBank/DDBJ whole genome shotgun (WGS) entry which is preliminary data.</text>
</comment>